<sequence length="169" mass="18705">MAKRILLTSFDTWLRDQQSNSANDLLLEVSKLGALPHDLKFLRSLPVNVDLASCQVIQKIVELQPDYIICCGMAASRTKLSLEAIASRGESILHTSINLEKLVAGATAIEISHDSGKFVCEGLYYSVLDYLYHNQLPSQCIFAHIPVLNPENLPLILADFLLIIDNLAL</sequence>
<proteinExistence type="predicted"/>
<dbReference type="EMBL" id="JANQDL010000020">
    <property type="protein sequence ID" value="MDH6062628.1"/>
    <property type="molecule type" value="Genomic_DNA"/>
</dbReference>
<dbReference type="AlphaFoldDB" id="A0AA43GXG4"/>
<reference evidence="1 2" key="1">
    <citation type="journal article" date="2023" name="J. Phycol.">
        <title>Chrysosporum ovalisporum is synonymous with the true-branching cyanobacterium Umezakia natans (Nostocales/Aphanizomenonaceae).</title>
        <authorList>
            <person name="McGregor G.B."/>
            <person name="Sendall B.C."/>
            <person name="Niiyama Y."/>
            <person name="Tuji A."/>
            <person name="Willis A."/>
        </authorList>
    </citation>
    <scope>NUCLEOTIDE SEQUENCE [LARGE SCALE GENOMIC DNA]</scope>
    <source>
        <strain evidence="1 2">FSS-62</strain>
    </source>
</reference>
<gene>
    <name evidence="1" type="ORF">NWP23_02230</name>
</gene>
<dbReference type="SUPFAM" id="SSF53182">
    <property type="entry name" value="Pyrrolidone carboxyl peptidase (pyroglutamate aminopeptidase)"/>
    <property type="match status" value="1"/>
</dbReference>
<dbReference type="Proteomes" id="UP001159370">
    <property type="component" value="Unassembled WGS sequence"/>
</dbReference>
<dbReference type="GeneID" id="83686797"/>
<name>A0AA43GXG4_9CYAN</name>
<evidence type="ECO:0000313" key="2">
    <source>
        <dbReference type="Proteomes" id="UP001159370"/>
    </source>
</evidence>
<dbReference type="Gene3D" id="3.40.630.20">
    <property type="entry name" value="Peptidase C15, pyroglutamyl peptidase I-like"/>
    <property type="match status" value="2"/>
</dbReference>
<accession>A0AA43GXG4</accession>
<dbReference type="InterPro" id="IPR036440">
    <property type="entry name" value="Peptidase_C15-like_sf"/>
</dbReference>
<evidence type="ECO:0000313" key="1">
    <source>
        <dbReference type="EMBL" id="MDH6062628.1"/>
    </source>
</evidence>
<comment type="caution">
    <text evidence="1">The sequence shown here is derived from an EMBL/GenBank/DDBJ whole genome shotgun (WGS) entry which is preliminary data.</text>
</comment>
<dbReference type="RefSeq" id="WP_280649833.1">
    <property type="nucleotide sequence ID" value="NZ_JANQDL010000020.1"/>
</dbReference>
<protein>
    <submittedName>
        <fullName evidence="1">Peptidase C15</fullName>
    </submittedName>
</protein>
<organism evidence="1 2">
    <name type="scientific">Umezakia ovalisporum FSS-62</name>
    <dbReference type="NCBI Taxonomy" id="2971776"/>
    <lineage>
        <taxon>Bacteria</taxon>
        <taxon>Bacillati</taxon>
        <taxon>Cyanobacteriota</taxon>
        <taxon>Cyanophyceae</taxon>
        <taxon>Nostocales</taxon>
        <taxon>Nodulariaceae</taxon>
        <taxon>Umezakia</taxon>
    </lineage>
</organism>